<evidence type="ECO:0000313" key="3">
    <source>
        <dbReference type="Proteomes" id="UP000530060"/>
    </source>
</evidence>
<evidence type="ECO:0000256" key="1">
    <source>
        <dbReference type="SAM" id="Phobius"/>
    </source>
</evidence>
<keyword evidence="1" id="KW-0812">Transmembrane</keyword>
<keyword evidence="1" id="KW-0472">Membrane</keyword>
<sequence length="62" mass="6916">MKSQFTSLKENILNCILFASIGLAIGIITHFFIKLLSLLLLFIIGFLLLNYISSSQKKKAGK</sequence>
<proteinExistence type="predicted"/>
<name>A0A6V6YNY4_9FLAO</name>
<evidence type="ECO:0000313" key="2">
    <source>
        <dbReference type="EMBL" id="CAD0001208.1"/>
    </source>
</evidence>
<accession>A0A6V6YNY4</accession>
<feature type="transmembrane region" description="Helical" evidence="1">
    <location>
        <begin position="12"/>
        <end position="29"/>
    </location>
</feature>
<dbReference type="EMBL" id="CAIJDP010000053">
    <property type="protein sequence ID" value="CAD0001208.1"/>
    <property type="molecule type" value="Genomic_DNA"/>
</dbReference>
<dbReference type="Proteomes" id="UP000530060">
    <property type="component" value="Unassembled WGS sequence"/>
</dbReference>
<dbReference type="AlphaFoldDB" id="A0A6V6YNY4"/>
<keyword evidence="3" id="KW-1185">Reference proteome</keyword>
<organism evidence="2 3">
    <name type="scientific">Flavobacterium salmonis</name>
    <dbReference type="NCBI Taxonomy" id="2654844"/>
    <lineage>
        <taxon>Bacteria</taxon>
        <taxon>Pseudomonadati</taxon>
        <taxon>Bacteroidota</taxon>
        <taxon>Flavobacteriia</taxon>
        <taxon>Flavobacteriales</taxon>
        <taxon>Flavobacteriaceae</taxon>
        <taxon>Flavobacterium</taxon>
    </lineage>
</organism>
<protein>
    <submittedName>
        <fullName evidence="2">Uncharacterized protein</fullName>
    </submittedName>
</protein>
<reference evidence="2 3" key="1">
    <citation type="submission" date="2020-06" db="EMBL/GenBank/DDBJ databases">
        <authorList>
            <person name="Criscuolo A."/>
        </authorList>
    </citation>
    <scope>NUCLEOTIDE SEQUENCE [LARGE SCALE GENOMIC DNA]</scope>
    <source>
        <strain evidence="3">CIP 111411</strain>
    </source>
</reference>
<comment type="caution">
    <text evidence="2">The sequence shown here is derived from an EMBL/GenBank/DDBJ whole genome shotgun (WGS) entry which is preliminary data.</text>
</comment>
<gene>
    <name evidence="2" type="ORF">FLAT13_00439</name>
</gene>
<feature type="transmembrane region" description="Helical" evidence="1">
    <location>
        <begin position="35"/>
        <end position="52"/>
    </location>
</feature>
<keyword evidence="1" id="KW-1133">Transmembrane helix</keyword>